<dbReference type="EMBL" id="JACHNB010000001">
    <property type="protein sequence ID" value="MBB4742274.1"/>
    <property type="molecule type" value="Genomic_DNA"/>
</dbReference>
<organism evidence="1 2">
    <name type="scientific">Actinoplanes octamycinicus</name>
    <dbReference type="NCBI Taxonomy" id="135948"/>
    <lineage>
        <taxon>Bacteria</taxon>
        <taxon>Bacillati</taxon>
        <taxon>Actinomycetota</taxon>
        <taxon>Actinomycetes</taxon>
        <taxon>Micromonosporales</taxon>
        <taxon>Micromonosporaceae</taxon>
        <taxon>Actinoplanes</taxon>
    </lineage>
</organism>
<gene>
    <name evidence="1" type="ORF">BJY16_005733</name>
</gene>
<evidence type="ECO:0000313" key="1">
    <source>
        <dbReference type="EMBL" id="MBB4742274.1"/>
    </source>
</evidence>
<comment type="caution">
    <text evidence="1">The sequence shown here is derived from an EMBL/GenBank/DDBJ whole genome shotgun (WGS) entry which is preliminary data.</text>
</comment>
<reference evidence="1 2" key="1">
    <citation type="submission" date="2020-08" db="EMBL/GenBank/DDBJ databases">
        <title>Sequencing the genomes of 1000 actinobacteria strains.</title>
        <authorList>
            <person name="Klenk H.-P."/>
        </authorList>
    </citation>
    <scope>NUCLEOTIDE SEQUENCE [LARGE SCALE GENOMIC DNA]</scope>
    <source>
        <strain evidence="1 2">DSM 45809</strain>
    </source>
</reference>
<name>A0A7W7H1V9_9ACTN</name>
<dbReference type="AlphaFoldDB" id="A0A7W7H1V9"/>
<protein>
    <submittedName>
        <fullName evidence="1">Uncharacterized protein</fullName>
    </submittedName>
</protein>
<accession>A0A7W7H1V9</accession>
<sequence length="162" mass="18631">MTRRFGDRDRFSVEVGAITSPSLCTVDLWAGGKWLTTDDNTAFVPSFLRFLRSTATRVRRGDVGLCPFPERSPEDIFRLLHADDESDFREQFWLLHWGETVDNVSSYVYRDGGDLVIVFAFWRPWHRFPEDMGKVFVARIPPDEFADVLERAADLLAAELPS</sequence>
<dbReference type="Proteomes" id="UP000546162">
    <property type="component" value="Unassembled WGS sequence"/>
</dbReference>
<keyword evidence="2" id="KW-1185">Reference proteome</keyword>
<proteinExistence type="predicted"/>
<evidence type="ECO:0000313" key="2">
    <source>
        <dbReference type="Proteomes" id="UP000546162"/>
    </source>
</evidence>
<dbReference type="RefSeq" id="WP_185042664.1">
    <property type="nucleotide sequence ID" value="NZ_BAABFG010000005.1"/>
</dbReference>